<dbReference type="InterPro" id="IPR009827">
    <property type="entry name" value="MatC_N"/>
</dbReference>
<feature type="transmembrane region" description="Helical" evidence="1">
    <location>
        <begin position="304"/>
        <end position="326"/>
    </location>
</feature>
<dbReference type="Proteomes" id="UP000823883">
    <property type="component" value="Unassembled WGS sequence"/>
</dbReference>
<feature type="transmembrane region" description="Helical" evidence="1">
    <location>
        <begin position="173"/>
        <end position="194"/>
    </location>
</feature>
<evidence type="ECO:0000313" key="3">
    <source>
        <dbReference type="EMBL" id="HJC47918.1"/>
    </source>
</evidence>
<evidence type="ECO:0000259" key="2">
    <source>
        <dbReference type="Pfam" id="PF07158"/>
    </source>
</evidence>
<feature type="transmembrane region" description="Helical" evidence="1">
    <location>
        <begin position="264"/>
        <end position="284"/>
    </location>
</feature>
<sequence length="417" mass="43237">MNLGMISLLALLAAIVIGFVRNANVGILCMGLAMVLGVIFDISASELISGFSSSLFMQMVGITYLFAIISGNGTLELLARKMVALVGKRKALIPFVMYILGFAICAVGPGAIPSLAIIPVIAIPVAVSAGINPIMTAIIGDLGVMSGRMSPLTPEAAVVRELMEAQGMEANTVPIMLCLTITALIVMGIVYVYYKGWKVEKHSEEENEALPGFRPDQLLSLLWLAVMAVGVLFFSWNVGLTGFLVGSVLIVAGCGKEGQAIKGIPWGVILMVMGVGILMNVISLSGGIDIMVAGLETVMGPKTASMIMAVAAGVMSFFSSGLGVVFPTLIPTASGLAAGVGVSAMELVSVIVIGGTVAGFTPISTTGALIMAGVAQQENAEEKFPQNRLFVELFAVSFLALFVLAVLAAVGVFGWLL</sequence>
<accession>A0A9D2PE43</accession>
<evidence type="ECO:0000256" key="1">
    <source>
        <dbReference type="SAM" id="Phobius"/>
    </source>
</evidence>
<name>A0A9D2PE43_9FIRM</name>
<dbReference type="EMBL" id="DWWL01000047">
    <property type="protein sequence ID" value="HJC47918.1"/>
    <property type="molecule type" value="Genomic_DNA"/>
</dbReference>
<dbReference type="Pfam" id="PF07158">
    <property type="entry name" value="MatC_N"/>
    <property type="match status" value="1"/>
</dbReference>
<proteinExistence type="predicted"/>
<feature type="transmembrane region" description="Helical" evidence="1">
    <location>
        <begin position="221"/>
        <end position="252"/>
    </location>
</feature>
<dbReference type="AlphaFoldDB" id="A0A9D2PE43"/>
<protein>
    <recommendedName>
        <fullName evidence="2">Dicarboxylate carrier MatC N-terminal domain-containing protein</fullName>
    </recommendedName>
</protein>
<keyword evidence="1" id="KW-0812">Transmembrane</keyword>
<keyword evidence="1" id="KW-1133">Transmembrane helix</keyword>
<feature type="transmembrane region" description="Helical" evidence="1">
    <location>
        <begin position="117"/>
        <end position="139"/>
    </location>
</feature>
<feature type="domain" description="Dicarboxylate carrier MatC N-terminal" evidence="2">
    <location>
        <begin position="1"/>
        <end position="146"/>
    </location>
</feature>
<comment type="caution">
    <text evidence="3">The sequence shown here is derived from an EMBL/GenBank/DDBJ whole genome shotgun (WGS) entry which is preliminary data.</text>
</comment>
<reference evidence="3" key="1">
    <citation type="journal article" date="2021" name="PeerJ">
        <title>Extensive microbial diversity within the chicken gut microbiome revealed by metagenomics and culture.</title>
        <authorList>
            <person name="Gilroy R."/>
            <person name="Ravi A."/>
            <person name="Getino M."/>
            <person name="Pursley I."/>
            <person name="Horton D.L."/>
            <person name="Alikhan N.F."/>
            <person name="Baker D."/>
            <person name="Gharbi K."/>
            <person name="Hall N."/>
            <person name="Watson M."/>
            <person name="Adriaenssens E.M."/>
            <person name="Foster-Nyarko E."/>
            <person name="Jarju S."/>
            <person name="Secka A."/>
            <person name="Antonio M."/>
            <person name="Oren A."/>
            <person name="Chaudhuri R.R."/>
            <person name="La Ragione R."/>
            <person name="Hildebrand F."/>
            <person name="Pallen M.J."/>
        </authorList>
    </citation>
    <scope>NUCLEOTIDE SEQUENCE</scope>
    <source>
        <strain evidence="3">CHK183-5548</strain>
    </source>
</reference>
<feature type="transmembrane region" description="Helical" evidence="1">
    <location>
        <begin position="347"/>
        <end position="374"/>
    </location>
</feature>
<organism evidence="3 4">
    <name type="scientific">Candidatus Lachnoclostridium pullistercoris</name>
    <dbReference type="NCBI Taxonomy" id="2838632"/>
    <lineage>
        <taxon>Bacteria</taxon>
        <taxon>Bacillati</taxon>
        <taxon>Bacillota</taxon>
        <taxon>Clostridia</taxon>
        <taxon>Lachnospirales</taxon>
        <taxon>Lachnospiraceae</taxon>
    </lineage>
</organism>
<reference evidence="3" key="2">
    <citation type="submission" date="2021-04" db="EMBL/GenBank/DDBJ databases">
        <authorList>
            <person name="Gilroy R."/>
        </authorList>
    </citation>
    <scope>NUCLEOTIDE SEQUENCE</scope>
    <source>
        <strain evidence="3">CHK183-5548</strain>
    </source>
</reference>
<feature type="transmembrane region" description="Helical" evidence="1">
    <location>
        <begin position="61"/>
        <end position="79"/>
    </location>
</feature>
<gene>
    <name evidence="3" type="ORF">IAA04_07690</name>
</gene>
<feature type="transmembrane region" description="Helical" evidence="1">
    <location>
        <begin position="91"/>
        <end position="111"/>
    </location>
</feature>
<evidence type="ECO:0000313" key="4">
    <source>
        <dbReference type="Proteomes" id="UP000823883"/>
    </source>
</evidence>
<keyword evidence="1" id="KW-0472">Membrane</keyword>
<feature type="transmembrane region" description="Helical" evidence="1">
    <location>
        <begin position="394"/>
        <end position="416"/>
    </location>
</feature>